<feature type="transmembrane region" description="Helical" evidence="1">
    <location>
        <begin position="33"/>
        <end position="54"/>
    </location>
</feature>
<feature type="transmembrane region" description="Helical" evidence="1">
    <location>
        <begin position="98"/>
        <end position="116"/>
    </location>
</feature>
<keyword evidence="1" id="KW-0472">Membrane</keyword>
<gene>
    <name evidence="2" type="ORF">EQM13_02385</name>
</gene>
<protein>
    <submittedName>
        <fullName evidence="2">DMT family transporter</fullName>
    </submittedName>
</protein>
<evidence type="ECO:0000313" key="2">
    <source>
        <dbReference type="EMBL" id="QAT60501.1"/>
    </source>
</evidence>
<feature type="transmembrane region" description="Helical" evidence="1">
    <location>
        <begin position="123"/>
        <end position="141"/>
    </location>
</feature>
<dbReference type="PANTHER" id="PTHR34821:SF3">
    <property type="entry name" value="MEMBRANE PROTEIN"/>
    <property type="match status" value="1"/>
</dbReference>
<organism evidence="2 3">
    <name type="scientific">Acidilutibacter cellobiosedens</name>
    <dbReference type="NCBI Taxonomy" id="2507161"/>
    <lineage>
        <taxon>Bacteria</taxon>
        <taxon>Bacillati</taxon>
        <taxon>Bacillota</taxon>
        <taxon>Tissierellia</taxon>
        <taxon>Tissierellales</taxon>
        <taxon>Acidilutibacteraceae</taxon>
        <taxon>Acidilutibacter</taxon>
    </lineage>
</organism>
<dbReference type="Proteomes" id="UP000287969">
    <property type="component" value="Chromosome"/>
</dbReference>
<dbReference type="RefSeq" id="WP_114218354.1">
    <property type="nucleotide sequence ID" value="NZ_CP035282.1"/>
</dbReference>
<accession>A0A410Q952</accession>
<keyword evidence="1" id="KW-0812">Transmembrane</keyword>
<dbReference type="Pfam" id="PF04657">
    <property type="entry name" value="DMT_YdcZ"/>
    <property type="match status" value="1"/>
</dbReference>
<keyword evidence="1" id="KW-1133">Transmembrane helix</keyword>
<dbReference type="KEGG" id="spoa:EQM13_02385"/>
<evidence type="ECO:0000313" key="3">
    <source>
        <dbReference type="Proteomes" id="UP000287969"/>
    </source>
</evidence>
<evidence type="ECO:0000256" key="1">
    <source>
        <dbReference type="SAM" id="Phobius"/>
    </source>
</evidence>
<dbReference type="EMBL" id="CP035282">
    <property type="protein sequence ID" value="QAT60501.1"/>
    <property type="molecule type" value="Genomic_DNA"/>
</dbReference>
<name>A0A410Q952_9FIRM</name>
<keyword evidence="3" id="KW-1185">Reference proteome</keyword>
<proteinExistence type="predicted"/>
<dbReference type="AlphaFoldDB" id="A0A410Q952"/>
<dbReference type="OrthoDB" id="9789346at2"/>
<feature type="transmembrane region" description="Helical" evidence="1">
    <location>
        <begin position="66"/>
        <end position="92"/>
    </location>
</feature>
<dbReference type="GO" id="GO:0005886">
    <property type="term" value="C:plasma membrane"/>
    <property type="evidence" value="ECO:0007669"/>
    <property type="project" value="TreeGrafter"/>
</dbReference>
<dbReference type="PANTHER" id="PTHR34821">
    <property type="entry name" value="INNER MEMBRANE PROTEIN YDCZ"/>
    <property type="match status" value="1"/>
</dbReference>
<dbReference type="InterPro" id="IPR006750">
    <property type="entry name" value="YdcZ"/>
</dbReference>
<reference evidence="3" key="1">
    <citation type="submission" date="2019-01" db="EMBL/GenBank/DDBJ databases">
        <title>Draft genomes of a novel of Sporanaerobacter strains.</title>
        <authorList>
            <person name="Ma S."/>
        </authorList>
    </citation>
    <scope>NUCLEOTIDE SEQUENCE [LARGE SCALE GENOMIC DNA]</scope>
    <source>
        <strain evidence="3">NJN-17</strain>
    </source>
</reference>
<sequence length="143" mass="15223">MVGILFSLLTGILVSLQVVFNNRVSDKIGLWETTVIVHAVGLIFGIILMAVFGDGNLGKIGEVKKLYLIGGMFGVIIVYSSMVGIILLGAAFSTSVMLIAQLIVATAIDAFGLFGASRIEFDFTKLLGVLIMIIGIIVFKLRG</sequence>